<dbReference type="EMBL" id="JBHUIT010000002">
    <property type="protein sequence ID" value="MFD2255572.1"/>
    <property type="molecule type" value="Genomic_DNA"/>
</dbReference>
<evidence type="ECO:0000313" key="2">
    <source>
        <dbReference type="EMBL" id="MFD2255572.1"/>
    </source>
</evidence>
<reference evidence="3" key="1">
    <citation type="journal article" date="2019" name="Int. J. Syst. Evol. Microbiol.">
        <title>The Global Catalogue of Microorganisms (GCM) 10K type strain sequencing project: providing services to taxonomists for standard genome sequencing and annotation.</title>
        <authorList>
            <consortium name="The Broad Institute Genomics Platform"/>
            <consortium name="The Broad Institute Genome Sequencing Center for Infectious Disease"/>
            <person name="Wu L."/>
            <person name="Ma J."/>
        </authorList>
    </citation>
    <scope>NUCLEOTIDE SEQUENCE [LARGE SCALE GENOMIC DNA]</scope>
    <source>
        <strain evidence="3">CGMCC 4.7106</strain>
    </source>
</reference>
<sequence length="231" mass="25704">MFSRRLPLLFTLLFLSSATSYCAEKIMRCVYFNPPAGAPDVMFAHVADKVIEVPMPSMNLSTPLDPPSGEYVVRFSDKRVLPPETPAGDTVNLKLTENDRKFILLVYPNPKQKGLPITVSKVTIDSSFPLGSMMWINTTRNLVGGKIGTETLLLKPGAIVRTKAPSKEKGGYSVRLDYQAPKSREQKMLVNTMWRHDPNSRQFIFVTSMPDTDIPAVNAVADFEMPEPVTP</sequence>
<evidence type="ECO:0000256" key="1">
    <source>
        <dbReference type="SAM" id="SignalP"/>
    </source>
</evidence>
<name>A0ABW5D3D7_9BACT</name>
<dbReference type="Proteomes" id="UP001597375">
    <property type="component" value="Unassembled WGS sequence"/>
</dbReference>
<accession>A0ABW5D3D7</accession>
<feature type="chain" id="PRO_5046637010" evidence="1">
    <location>
        <begin position="23"/>
        <end position="231"/>
    </location>
</feature>
<comment type="caution">
    <text evidence="2">The sequence shown here is derived from an EMBL/GenBank/DDBJ whole genome shotgun (WGS) entry which is preliminary data.</text>
</comment>
<keyword evidence="3" id="KW-1185">Reference proteome</keyword>
<gene>
    <name evidence="2" type="ORF">ACFSSA_02695</name>
</gene>
<evidence type="ECO:0000313" key="3">
    <source>
        <dbReference type="Proteomes" id="UP001597375"/>
    </source>
</evidence>
<proteinExistence type="predicted"/>
<protein>
    <submittedName>
        <fullName evidence="2">Uncharacterized protein</fullName>
    </submittedName>
</protein>
<keyword evidence="1" id="KW-0732">Signal</keyword>
<organism evidence="2 3">
    <name type="scientific">Luteolibacter algae</name>
    <dbReference type="NCBI Taxonomy" id="454151"/>
    <lineage>
        <taxon>Bacteria</taxon>
        <taxon>Pseudomonadati</taxon>
        <taxon>Verrucomicrobiota</taxon>
        <taxon>Verrucomicrobiia</taxon>
        <taxon>Verrucomicrobiales</taxon>
        <taxon>Verrucomicrobiaceae</taxon>
        <taxon>Luteolibacter</taxon>
    </lineage>
</organism>
<feature type="signal peptide" evidence="1">
    <location>
        <begin position="1"/>
        <end position="22"/>
    </location>
</feature>